<dbReference type="EMBL" id="JBELOE010000266">
    <property type="protein sequence ID" value="MER2493802.1"/>
    <property type="molecule type" value="Genomic_DNA"/>
</dbReference>
<sequence length="152" mass="16941">MLNKLLLLSRCIFFVSSFFMIGCNAQSVGCKFFSEIEEAELKEIIVKGGFSGELNASSSLKYVGCYEHEENGLGVYFYEREFGNARLTQRLLVVSSKEGYLGMYAVPESPESVVGSEIKFSFPDDYGNHISLKGDALPKAVLLDGEEFELFK</sequence>
<dbReference type="PROSITE" id="PS51257">
    <property type="entry name" value="PROKAR_LIPOPROTEIN"/>
    <property type="match status" value="1"/>
</dbReference>
<name>A0ABV1RLI5_9ALTE</name>
<evidence type="ECO:0000313" key="2">
    <source>
        <dbReference type="EMBL" id="MER2493802.1"/>
    </source>
</evidence>
<dbReference type="Proteomes" id="UP001467690">
    <property type="component" value="Unassembled WGS sequence"/>
</dbReference>
<comment type="caution">
    <text evidence="2">The sequence shown here is derived from an EMBL/GenBank/DDBJ whole genome shotgun (WGS) entry which is preliminary data.</text>
</comment>
<keyword evidence="3" id="KW-1185">Reference proteome</keyword>
<gene>
    <name evidence="2" type="ORF">ABS311_18150</name>
</gene>
<organism evidence="2 3">
    <name type="scientific">Catenovulum sediminis</name>
    <dbReference type="NCBI Taxonomy" id="1740262"/>
    <lineage>
        <taxon>Bacteria</taxon>
        <taxon>Pseudomonadati</taxon>
        <taxon>Pseudomonadota</taxon>
        <taxon>Gammaproteobacteria</taxon>
        <taxon>Alteromonadales</taxon>
        <taxon>Alteromonadaceae</taxon>
        <taxon>Catenovulum</taxon>
    </lineage>
</organism>
<evidence type="ECO:0000256" key="1">
    <source>
        <dbReference type="SAM" id="SignalP"/>
    </source>
</evidence>
<evidence type="ECO:0008006" key="4">
    <source>
        <dbReference type="Google" id="ProtNLM"/>
    </source>
</evidence>
<reference evidence="2 3" key="1">
    <citation type="submission" date="2024-06" db="EMBL/GenBank/DDBJ databases">
        <authorList>
            <person name="Chen R.Y."/>
        </authorList>
    </citation>
    <scope>NUCLEOTIDE SEQUENCE [LARGE SCALE GENOMIC DNA]</scope>
    <source>
        <strain evidence="2 3">D2</strain>
    </source>
</reference>
<feature type="chain" id="PRO_5045610737" description="Lipoprotein" evidence="1">
    <location>
        <begin position="26"/>
        <end position="152"/>
    </location>
</feature>
<proteinExistence type="predicted"/>
<accession>A0ABV1RLI5</accession>
<dbReference type="RefSeq" id="WP_350402855.1">
    <property type="nucleotide sequence ID" value="NZ_JBELOE010000266.1"/>
</dbReference>
<feature type="signal peptide" evidence="1">
    <location>
        <begin position="1"/>
        <end position="25"/>
    </location>
</feature>
<keyword evidence="1" id="KW-0732">Signal</keyword>
<evidence type="ECO:0000313" key="3">
    <source>
        <dbReference type="Proteomes" id="UP001467690"/>
    </source>
</evidence>
<protein>
    <recommendedName>
        <fullName evidence="4">Lipoprotein</fullName>
    </recommendedName>
</protein>